<sequence>MSNQYVFNQYYIDFIKRLKQAAKKMKEDNSDDNEGDSEVSEDNYLFAKTIIKTIKANYTTFDKSSDEYIKYINTLPETFWTSYADAEESKIDEWFDLEEVGGVEIFTNISVKQIQRLINDNFLCHHFLTVFYLFKNDLSDEEVKKYIKIFQESSEELLNEIENEGNKKMIARLNSLKTKNIKDKTNLNMAGMEDTMLGKLAKEILEDVDIDKLQKSIGDNGDILKAIGDPNSGFGDLISNVSRKMATKISNGELKQENLLQDAMKFASIMPGMFGNQNGGPGGPSGMPGAAGAGGSGPDMASMMKMMGAMMNNKEGMEAFGNMMNPKGKKKDTRTTFNKNAYRKSMAINRLKTKLDRKQKDGE</sequence>
<feature type="region of interest" description="Disordered" evidence="1">
    <location>
        <begin position="277"/>
        <end position="296"/>
    </location>
</feature>
<proteinExistence type="predicted"/>
<dbReference type="EMBL" id="MN740464">
    <property type="protein sequence ID" value="QHU27871.1"/>
    <property type="molecule type" value="Genomic_DNA"/>
</dbReference>
<feature type="region of interest" description="Disordered" evidence="1">
    <location>
        <begin position="323"/>
        <end position="344"/>
    </location>
</feature>
<evidence type="ECO:0000256" key="1">
    <source>
        <dbReference type="SAM" id="MobiDB-lite"/>
    </source>
</evidence>
<reference evidence="2" key="1">
    <citation type="journal article" date="2020" name="Nature">
        <title>Giant virus diversity and host interactions through global metagenomics.</title>
        <authorList>
            <person name="Schulz F."/>
            <person name="Roux S."/>
            <person name="Paez-Espino D."/>
            <person name="Jungbluth S."/>
            <person name="Walsh D.A."/>
            <person name="Denef V.J."/>
            <person name="McMahon K.D."/>
            <person name="Konstantinidis K.T."/>
            <person name="Eloe-Fadrosh E.A."/>
            <person name="Kyrpides N.C."/>
            <person name="Woyke T."/>
        </authorList>
    </citation>
    <scope>NUCLEOTIDE SEQUENCE</scope>
    <source>
        <strain evidence="2">GVMAG-M-3300027769-26</strain>
    </source>
</reference>
<evidence type="ECO:0000313" key="2">
    <source>
        <dbReference type="EMBL" id="QHU27871.1"/>
    </source>
</evidence>
<dbReference type="AlphaFoldDB" id="A0A6C0LDX8"/>
<organism evidence="2">
    <name type="scientific">viral metagenome</name>
    <dbReference type="NCBI Taxonomy" id="1070528"/>
    <lineage>
        <taxon>unclassified sequences</taxon>
        <taxon>metagenomes</taxon>
        <taxon>organismal metagenomes</taxon>
    </lineage>
</organism>
<protein>
    <submittedName>
        <fullName evidence="2">Uncharacterized protein</fullName>
    </submittedName>
</protein>
<accession>A0A6C0LDX8</accession>
<name>A0A6C0LDX8_9ZZZZ</name>